<dbReference type="GO" id="GO:0005737">
    <property type="term" value="C:cytoplasm"/>
    <property type="evidence" value="ECO:0007669"/>
    <property type="project" value="InterPro"/>
</dbReference>
<evidence type="ECO:0000256" key="5">
    <source>
        <dbReference type="ARBA" id="ARBA00022777"/>
    </source>
</evidence>
<comment type="subunit">
    <text evidence="10">Interacts with by SSK1.</text>
</comment>
<dbReference type="InterPro" id="IPR050538">
    <property type="entry name" value="MAP_kinase_kinase_kinase"/>
</dbReference>
<comment type="similarity">
    <text evidence="1 11">Belongs to the protein kinase superfamily. STE Ser/Thr protein kinase family. MAP kinase kinase kinase subfamily.</text>
</comment>
<accession>A0A0D1Z480</accession>
<dbReference type="PROSITE" id="PS00108">
    <property type="entry name" value="PROTEIN_KINASE_ST"/>
    <property type="match status" value="1"/>
</dbReference>
<dbReference type="SMART" id="SM00220">
    <property type="entry name" value="S_TKc"/>
    <property type="match status" value="1"/>
</dbReference>
<dbReference type="Gene3D" id="3.30.200.20">
    <property type="entry name" value="Phosphorylase Kinase, domain 1"/>
    <property type="match status" value="1"/>
</dbReference>
<dbReference type="InterPro" id="IPR008271">
    <property type="entry name" value="Ser/Thr_kinase_AS"/>
</dbReference>
<dbReference type="GO" id="GO:0004707">
    <property type="term" value="F:MAP kinase activity"/>
    <property type="evidence" value="ECO:0007669"/>
    <property type="project" value="UniProtKB-EC"/>
</dbReference>
<evidence type="ECO:0000256" key="12">
    <source>
        <dbReference type="PROSITE-ProRule" id="PRU10141"/>
    </source>
</evidence>
<feature type="compositionally biased region" description="Polar residues" evidence="13">
    <location>
        <begin position="213"/>
        <end position="228"/>
    </location>
</feature>
<dbReference type="GO" id="GO:0038066">
    <property type="term" value="P:p38MAPK cascade"/>
    <property type="evidence" value="ECO:0007669"/>
    <property type="project" value="UniProtKB-UniRule"/>
</dbReference>
<dbReference type="InterPro" id="IPR017240">
    <property type="entry name" value="MAPKKK_Ssk2/Ssk22"/>
</dbReference>
<organism evidence="15 16">
    <name type="scientific">Exophiala mesophila</name>
    <name type="common">Black yeast-like fungus</name>
    <dbReference type="NCBI Taxonomy" id="212818"/>
    <lineage>
        <taxon>Eukaryota</taxon>
        <taxon>Fungi</taxon>
        <taxon>Dikarya</taxon>
        <taxon>Ascomycota</taxon>
        <taxon>Pezizomycotina</taxon>
        <taxon>Eurotiomycetes</taxon>
        <taxon>Chaetothyriomycetidae</taxon>
        <taxon>Chaetothyriales</taxon>
        <taxon>Herpotrichiellaceae</taxon>
        <taxon>Exophiala</taxon>
    </lineage>
</organism>
<dbReference type="SUPFAM" id="SSF56112">
    <property type="entry name" value="Protein kinase-like (PK-like)"/>
    <property type="match status" value="1"/>
</dbReference>
<evidence type="ECO:0000313" key="16">
    <source>
        <dbReference type="Proteomes" id="UP000054302"/>
    </source>
</evidence>
<dbReference type="GO" id="GO:0051403">
    <property type="term" value="P:stress-activated MAPK cascade"/>
    <property type="evidence" value="ECO:0007669"/>
    <property type="project" value="InterPro"/>
</dbReference>
<keyword evidence="6 11" id="KW-0067">ATP-binding</keyword>
<dbReference type="PROSITE" id="PS00107">
    <property type="entry name" value="PROTEIN_KINASE_ATP"/>
    <property type="match status" value="1"/>
</dbReference>
<dbReference type="InterPro" id="IPR011009">
    <property type="entry name" value="Kinase-like_dom_sf"/>
</dbReference>
<feature type="region of interest" description="Disordered" evidence="13">
    <location>
        <begin position="80"/>
        <end position="127"/>
    </location>
</feature>
<feature type="compositionally biased region" description="Low complexity" evidence="13">
    <location>
        <begin position="251"/>
        <end position="264"/>
    </location>
</feature>
<dbReference type="VEuPathDB" id="FungiDB:PV10_08382"/>
<proteinExistence type="inferred from homology"/>
<dbReference type="CDD" id="cd06626">
    <property type="entry name" value="STKc_MEKK4"/>
    <property type="match status" value="1"/>
</dbReference>
<evidence type="ECO:0000256" key="3">
    <source>
        <dbReference type="ARBA" id="ARBA00022679"/>
    </source>
</evidence>
<protein>
    <recommendedName>
        <fullName evidence="11">MAP kinase kinase kinase</fullName>
        <ecNumber evidence="11">2.7.11.-</ecNumber>
    </recommendedName>
</protein>
<keyword evidence="16" id="KW-1185">Reference proteome</keyword>
<gene>
    <name evidence="15" type="ORF">PV10_08382</name>
</gene>
<feature type="region of interest" description="Disordered" evidence="13">
    <location>
        <begin position="213"/>
        <end position="357"/>
    </location>
</feature>
<feature type="region of interest" description="Disordered" evidence="13">
    <location>
        <begin position="1477"/>
        <end position="1503"/>
    </location>
</feature>
<dbReference type="OrthoDB" id="1043025at2759"/>
<evidence type="ECO:0000256" key="10">
    <source>
        <dbReference type="ARBA" id="ARBA00065095"/>
    </source>
</evidence>
<evidence type="ECO:0000256" key="6">
    <source>
        <dbReference type="ARBA" id="ARBA00022840"/>
    </source>
</evidence>
<evidence type="ECO:0000256" key="1">
    <source>
        <dbReference type="ARBA" id="ARBA00006529"/>
    </source>
</evidence>
<dbReference type="PIRSF" id="PIRSF037579">
    <property type="entry name" value="MAPKKK_SSK22"/>
    <property type="match status" value="1"/>
</dbReference>
<dbReference type="HOGENOM" id="CLU_001999_2_0_1"/>
<dbReference type="Gene3D" id="1.10.510.10">
    <property type="entry name" value="Transferase(Phosphotransferase) domain 1"/>
    <property type="match status" value="1"/>
</dbReference>
<keyword evidence="5 11" id="KW-0418">Kinase</keyword>
<dbReference type="FunFam" id="1.10.510.10:FF:000482">
    <property type="entry name" value="MAP kinase kinase kinase"/>
    <property type="match status" value="1"/>
</dbReference>
<feature type="compositionally biased region" description="Polar residues" evidence="13">
    <location>
        <begin position="277"/>
        <end position="290"/>
    </location>
</feature>
<dbReference type="CDD" id="cd22541">
    <property type="entry name" value="SP5_N"/>
    <property type="match status" value="1"/>
</dbReference>
<evidence type="ECO:0000256" key="8">
    <source>
        <dbReference type="ARBA" id="ARBA00048130"/>
    </source>
</evidence>
<evidence type="ECO:0000256" key="9">
    <source>
        <dbReference type="ARBA" id="ARBA00056158"/>
    </source>
</evidence>
<dbReference type="InterPro" id="IPR045801">
    <property type="entry name" value="MEKK4_N"/>
</dbReference>
<feature type="compositionally biased region" description="Gly residues" evidence="13">
    <location>
        <begin position="13"/>
        <end position="24"/>
    </location>
</feature>
<comment type="catalytic activity">
    <reaction evidence="7">
        <text>L-threonyl-[protein] + ATP = O-phospho-L-threonyl-[protein] + ADP + H(+)</text>
        <dbReference type="Rhea" id="RHEA:46608"/>
        <dbReference type="Rhea" id="RHEA-COMP:11060"/>
        <dbReference type="Rhea" id="RHEA-COMP:11605"/>
        <dbReference type="ChEBI" id="CHEBI:15378"/>
        <dbReference type="ChEBI" id="CHEBI:30013"/>
        <dbReference type="ChEBI" id="CHEBI:30616"/>
        <dbReference type="ChEBI" id="CHEBI:61977"/>
        <dbReference type="ChEBI" id="CHEBI:456216"/>
        <dbReference type="EC" id="2.7.11.24"/>
    </reaction>
    <physiologicalReaction direction="left-to-right" evidence="7">
        <dbReference type="Rhea" id="RHEA:46609"/>
    </physiologicalReaction>
</comment>
<dbReference type="STRING" id="212818.A0A0D1Z480"/>
<reference evidence="15 16" key="1">
    <citation type="submission" date="2015-01" db="EMBL/GenBank/DDBJ databases">
        <title>The Genome Sequence of Exophiala mesophila CBS40295.</title>
        <authorList>
            <consortium name="The Broad Institute Genomics Platform"/>
            <person name="Cuomo C."/>
            <person name="de Hoog S."/>
            <person name="Gorbushina A."/>
            <person name="Stielow B."/>
            <person name="Teixiera M."/>
            <person name="Abouelleil A."/>
            <person name="Chapman S.B."/>
            <person name="Priest M."/>
            <person name="Young S.K."/>
            <person name="Wortman J."/>
            <person name="Nusbaum C."/>
            <person name="Birren B."/>
        </authorList>
    </citation>
    <scope>NUCLEOTIDE SEQUENCE [LARGE SCALE GENOMIC DNA]</scope>
    <source>
        <strain evidence="15 16">CBS 40295</strain>
    </source>
</reference>
<dbReference type="GO" id="GO:0005524">
    <property type="term" value="F:ATP binding"/>
    <property type="evidence" value="ECO:0007669"/>
    <property type="project" value="UniProtKB-UniRule"/>
</dbReference>
<feature type="compositionally biased region" description="Low complexity" evidence="13">
    <location>
        <begin position="80"/>
        <end position="104"/>
    </location>
</feature>
<feature type="compositionally biased region" description="Polar residues" evidence="13">
    <location>
        <begin position="105"/>
        <end position="123"/>
    </location>
</feature>
<feature type="domain" description="Protein kinase" evidence="14">
    <location>
        <begin position="1185"/>
        <end position="1471"/>
    </location>
</feature>
<evidence type="ECO:0000313" key="15">
    <source>
        <dbReference type="EMBL" id="KIV88729.1"/>
    </source>
</evidence>
<sequence>MALHAATAAGNAGNAGAGAAGAAGAGSTIAPAQGPTVAPAPSHDPATSGATLIHHQPKPQPHPNLTTASTDSNILIQTQSHQPHQPHLQSHSPAPPRSQQQQAHTISQSLPTLPTDSAGQIVTNFPPYPAPLPGQRIAIRHPKPDIVRLEQGRLPLVMEHEEMSAHRPAPGSSSNSDEEIPQSTYTYAVNPNYDPSDPNVTYTPTSSISAYTPSTGFSSAQNSWNTYTPRPRGGSGSTSAPAMDRSFSNDPQSSRPSAPSRTPSNTYAPPRRPPQFLSLNSRKAHSSTAGRPSRRDPNAQYRAQEKAYVQRVRQQPSEWPENDPRTPSIGYSTEDDSSDESPSAENHFEDPYDPETLMFLGNEDNMQPSEEELQNPQNRERLEWHSMLASVLKGDVVRQEKQRLIGTTEQKSRAEIGTEIWLGSRAKYYGRPLAMQKKLIDEGRSKVSPIVENLIAFEIKGETVVGKTALEQVQEAVANIEKCEWLYPSRKALAAAQPRAASEDFEDSCNAIVAWYNITQSINTELAVLQSWVGNPEMDFTKQKRRASNEGELADESCFIDRILKEDGLKSLHSEQSMLMGISTVITKAKNTLIENAGSFSARHLPPYIEELLTLINFPSRLIVEIIRMRLSYAKKMKESAQQSMLIIDQMIAQFQILMRLACVIKREYETIYEPEPGWDLPPCIDEAFDSVIIEALKFYFKMLNWKLGANKNTFREAEILEQEWGFSNEIGRQLDGGDIEVAEQFSSLTAKSLFRLTASFERELRTKPDESVQDMEKRYKTILDSVRVRQRKLFRFSRMLRQRFENATEFNLGMDPKQMQNFTESLLLSAHFVVDMGLNSPKGVYFIASSSLWGRPKEIQSILGTSFHADDAPEDPSNPYILAIRPENELVWEGQRMEVDVLELPTDVRVGRLRLVADGSSQRLQNARIEFINATGVELDVVIEQRANLSRVNSELGRIKKTTFKLSNTIMESVEVIRSQNGGIASPELVQSCFAFATEFGKRSLTYMDANRRMMNNLKLTRLALDWISFICDDCDAADRRTFKWAVIALEFAMAMTRGRNILDISDEEYTRIRSKVAGCMSVLISHFDIMGARSTLAAQQEKSRVEALSGPGKRLDFSKLRNDDDCAQQMREQRLAQLEEIDQQREERGTSKTNLGRVLEGSNEADRSLTFLSSSATNVTMRWQQGQFVGGGTFGSVYAALNLDTGTLMAVKEIRLQDPQLIPTIVKQISDEMGVLAVLDHPNIVSYYGIEVHRDKVYIFMEYCSGGSVAGLLEHGRIEDETVIMVYALQMLEGLAYLHQAHIVHRDIKPENVLLDHNGVIKYVDFGAAKVIARQGQTIMNPEPAQRANAEAAKGGAGPRAPQKTMTGTPMYMSPEVIRGDGPATSRFSGAADIWSLGCVILEMATGRRPWSTLDNEWAIMYNIAQGNPPQLPSEDQLSEQGLDFLKRCFERDPAKRSSAAELLQHPWIVEIRRMVVDEPDPQTPKSDYSSSSGSMSVGSR</sequence>
<evidence type="ECO:0000256" key="13">
    <source>
        <dbReference type="SAM" id="MobiDB-lite"/>
    </source>
</evidence>
<keyword evidence="4 11" id="KW-0547">Nucleotide-binding</keyword>
<evidence type="ECO:0000256" key="2">
    <source>
        <dbReference type="ARBA" id="ARBA00022527"/>
    </source>
</evidence>
<evidence type="ECO:0000256" key="11">
    <source>
        <dbReference type="PIRNR" id="PIRNR037579"/>
    </source>
</evidence>
<comment type="catalytic activity">
    <reaction evidence="8">
        <text>L-seryl-[protein] + ATP = O-phospho-L-seryl-[protein] + ADP + H(+)</text>
        <dbReference type="Rhea" id="RHEA:17989"/>
        <dbReference type="Rhea" id="RHEA-COMP:9863"/>
        <dbReference type="Rhea" id="RHEA-COMP:11604"/>
        <dbReference type="ChEBI" id="CHEBI:15378"/>
        <dbReference type="ChEBI" id="CHEBI:29999"/>
        <dbReference type="ChEBI" id="CHEBI:30616"/>
        <dbReference type="ChEBI" id="CHEBI:83421"/>
        <dbReference type="ChEBI" id="CHEBI:456216"/>
        <dbReference type="EC" id="2.7.11.24"/>
    </reaction>
    <physiologicalReaction direction="left-to-right" evidence="8">
        <dbReference type="Rhea" id="RHEA:17990"/>
    </physiologicalReaction>
</comment>
<keyword evidence="3 11" id="KW-0808">Transferase</keyword>
<evidence type="ECO:0000256" key="7">
    <source>
        <dbReference type="ARBA" id="ARBA00047919"/>
    </source>
</evidence>
<dbReference type="Pfam" id="PF00069">
    <property type="entry name" value="Pkinase"/>
    <property type="match status" value="1"/>
</dbReference>
<evidence type="ECO:0000259" key="14">
    <source>
        <dbReference type="PROSITE" id="PS50011"/>
    </source>
</evidence>
<dbReference type="Pfam" id="PF19431">
    <property type="entry name" value="MEKK4_N"/>
    <property type="match status" value="1"/>
</dbReference>
<dbReference type="InterPro" id="IPR017441">
    <property type="entry name" value="Protein_kinase_ATP_BS"/>
</dbReference>
<dbReference type="RefSeq" id="XP_016220303.1">
    <property type="nucleotide sequence ID" value="XM_016373392.1"/>
</dbReference>
<keyword evidence="2 11" id="KW-0723">Serine/threonine-protein kinase</keyword>
<feature type="compositionally biased region" description="Low complexity" evidence="13">
    <location>
        <begin position="1489"/>
        <end position="1503"/>
    </location>
</feature>
<dbReference type="InterPro" id="IPR000719">
    <property type="entry name" value="Prot_kinase_dom"/>
</dbReference>
<dbReference type="GeneID" id="27326227"/>
<feature type="compositionally biased region" description="Low complexity" evidence="13">
    <location>
        <begin position="1"/>
        <end position="12"/>
    </location>
</feature>
<dbReference type="EMBL" id="KN847525">
    <property type="protein sequence ID" value="KIV88729.1"/>
    <property type="molecule type" value="Genomic_DNA"/>
</dbReference>
<feature type="region of interest" description="Disordered" evidence="13">
    <location>
        <begin position="1"/>
        <end position="68"/>
    </location>
</feature>
<evidence type="ECO:0000256" key="4">
    <source>
        <dbReference type="ARBA" id="ARBA00022741"/>
    </source>
</evidence>
<feature type="binding site" evidence="12">
    <location>
        <position position="1214"/>
    </location>
    <ligand>
        <name>ATP</name>
        <dbReference type="ChEBI" id="CHEBI:30616"/>
    </ligand>
</feature>
<dbReference type="EC" id="2.7.11.-" evidence="11"/>
<dbReference type="GO" id="GO:0106310">
    <property type="term" value="F:protein serine kinase activity"/>
    <property type="evidence" value="ECO:0007669"/>
    <property type="project" value="RHEA"/>
</dbReference>
<dbReference type="PROSITE" id="PS50011">
    <property type="entry name" value="PROTEIN_KINASE_DOM"/>
    <property type="match status" value="1"/>
</dbReference>
<dbReference type="PANTHER" id="PTHR48016">
    <property type="entry name" value="MAP KINASE KINASE KINASE SSK2-RELATED-RELATED"/>
    <property type="match status" value="1"/>
</dbReference>
<comment type="function">
    <text evidence="9">Kinase involved in a signal transduction pathway that is activated by changes in the osmolarity of the extracellular environment. Activates the PBS2 MAP kinase kinase by phosphorylation.</text>
</comment>
<name>A0A0D1Z480_EXOME</name>
<dbReference type="OMA" id="PPCVDEN"/>
<dbReference type="GO" id="GO:0004709">
    <property type="term" value="F:MAP kinase kinase kinase activity"/>
    <property type="evidence" value="ECO:0007669"/>
    <property type="project" value="UniProtKB-UniRule"/>
</dbReference>
<feature type="region of interest" description="Disordered" evidence="13">
    <location>
        <begin position="1348"/>
        <end position="1372"/>
    </location>
</feature>
<dbReference type="Proteomes" id="UP000054302">
    <property type="component" value="Unassembled WGS sequence"/>
</dbReference>
<dbReference type="PANTHER" id="PTHR48016:SF32">
    <property type="entry name" value="MITOGEN-ACTIVATED PROTEIN KINASE KINASE KINASE 4"/>
    <property type="match status" value="1"/>
</dbReference>